<protein>
    <recommendedName>
        <fullName evidence="4">Phosphodiester glycosidase domain-containing protein</fullName>
    </recommendedName>
</protein>
<evidence type="ECO:0000313" key="3">
    <source>
        <dbReference type="Proteomes" id="UP000244898"/>
    </source>
</evidence>
<name>A0A2R8C8R3_9RHOB</name>
<evidence type="ECO:0000313" key="2">
    <source>
        <dbReference type="EMBL" id="SPJ28830.1"/>
    </source>
</evidence>
<dbReference type="OrthoDB" id="7825642at2"/>
<evidence type="ECO:0000256" key="1">
    <source>
        <dbReference type="SAM" id="SignalP"/>
    </source>
</evidence>
<dbReference type="AlphaFoldDB" id="A0A2R8C8R3"/>
<feature type="chain" id="PRO_5015349759" description="Phosphodiester glycosidase domain-containing protein" evidence="1">
    <location>
        <begin position="21"/>
        <end position="383"/>
    </location>
</feature>
<keyword evidence="3" id="KW-1185">Reference proteome</keyword>
<proteinExistence type="predicted"/>
<dbReference type="Proteomes" id="UP000244898">
    <property type="component" value="Unassembled WGS sequence"/>
</dbReference>
<feature type="signal peptide" evidence="1">
    <location>
        <begin position="1"/>
        <end position="20"/>
    </location>
</feature>
<organism evidence="2 3">
    <name type="scientific">Falsiruegeria mediterranea M17</name>
    <dbReference type="NCBI Taxonomy" id="1200281"/>
    <lineage>
        <taxon>Bacteria</taxon>
        <taxon>Pseudomonadati</taxon>
        <taxon>Pseudomonadota</taxon>
        <taxon>Alphaproteobacteria</taxon>
        <taxon>Rhodobacterales</taxon>
        <taxon>Roseobacteraceae</taxon>
        <taxon>Falsiruegeria</taxon>
    </lineage>
</organism>
<gene>
    <name evidence="2" type="ORF">TRM7615_02338</name>
</gene>
<sequence>MLMRSFISLLLVFAVLPVQADEARWNELPGFEKVWIKHGATFHGSETGEFNYDSLRFGREVPLYEYKFHDVDDLFQKAYKNDFSKGVLVDKKTGGARILAPSIAEAWLAVRDDPAVVAVIPMGFARVAGDSRVVGYRRVDGRDTQSVFFAPNLDAILCLNDVARRKARSYDGQVPFLFGLNLKGRPTYTYVDGANSINLADQSDPQRFLETFSACSDLLQLGRRIIEPRDYEPKGQPAGRIRFTSEESAEIQPTQRVVLLYDRFGHMNFVRTRQDTGLEELGRLLSSNGYYDDEPCKYREKQVYAGRSISCELWAVTIAAFDGAAIAIRQGDKAFFWGDPSRFTPGVLIIRRKEQAPAEPAKKPISLLNAVTKPSASQVPSSD</sequence>
<dbReference type="RefSeq" id="WP_108787620.1">
    <property type="nucleotide sequence ID" value="NZ_ONZG01000005.1"/>
</dbReference>
<keyword evidence="1" id="KW-0732">Signal</keyword>
<accession>A0A2R8C8R3</accession>
<reference evidence="3" key="1">
    <citation type="submission" date="2018-03" db="EMBL/GenBank/DDBJ databases">
        <authorList>
            <person name="Rodrigo-Torres L."/>
            <person name="Arahal R. D."/>
            <person name="Lucena T."/>
        </authorList>
    </citation>
    <scope>NUCLEOTIDE SEQUENCE [LARGE SCALE GENOMIC DNA]</scope>
    <source>
        <strain evidence="3">CECT 7615</strain>
    </source>
</reference>
<dbReference type="EMBL" id="ONZG01000005">
    <property type="protein sequence ID" value="SPJ28830.1"/>
    <property type="molecule type" value="Genomic_DNA"/>
</dbReference>
<evidence type="ECO:0008006" key="4">
    <source>
        <dbReference type="Google" id="ProtNLM"/>
    </source>
</evidence>